<proteinExistence type="predicted"/>
<feature type="region of interest" description="Disordered" evidence="1">
    <location>
        <begin position="100"/>
        <end position="127"/>
    </location>
</feature>
<dbReference type="EMBL" id="JBEWZI010000016">
    <property type="protein sequence ID" value="MET7015362.1"/>
    <property type="molecule type" value="Genomic_DNA"/>
</dbReference>
<gene>
    <name evidence="2" type="ORF">ABXR19_14320</name>
</gene>
<keyword evidence="3" id="KW-1185">Reference proteome</keyword>
<evidence type="ECO:0000256" key="1">
    <source>
        <dbReference type="SAM" id="MobiDB-lite"/>
    </source>
</evidence>
<protein>
    <submittedName>
        <fullName evidence="2">VCBS repeat-containing protein</fullName>
    </submittedName>
</protein>
<feature type="compositionally biased region" description="Low complexity" evidence="1">
    <location>
        <begin position="100"/>
        <end position="125"/>
    </location>
</feature>
<accession>A0ABV2TN59</accession>
<name>A0ABV2TN59_9RHOO</name>
<dbReference type="RefSeq" id="WP_354601821.1">
    <property type="nucleotide sequence ID" value="NZ_JBEWZI010000016.1"/>
</dbReference>
<dbReference type="PANTHER" id="PTHR39431:SF1">
    <property type="entry name" value="FRPA_C-RELATED PROTEIN"/>
    <property type="match status" value="1"/>
</dbReference>
<dbReference type="Proteomes" id="UP001549691">
    <property type="component" value="Unassembled WGS sequence"/>
</dbReference>
<evidence type="ECO:0000313" key="3">
    <source>
        <dbReference type="Proteomes" id="UP001549691"/>
    </source>
</evidence>
<evidence type="ECO:0000313" key="2">
    <source>
        <dbReference type="EMBL" id="MET7015362.1"/>
    </source>
</evidence>
<organism evidence="2 3">
    <name type="scientific">Uliginosibacterium flavum</name>
    <dbReference type="NCBI Taxonomy" id="1396831"/>
    <lineage>
        <taxon>Bacteria</taxon>
        <taxon>Pseudomonadati</taxon>
        <taxon>Pseudomonadota</taxon>
        <taxon>Betaproteobacteria</taxon>
        <taxon>Rhodocyclales</taxon>
        <taxon>Zoogloeaceae</taxon>
        <taxon>Uliginosibacterium</taxon>
    </lineage>
</organism>
<reference evidence="2 3" key="1">
    <citation type="submission" date="2024-07" db="EMBL/GenBank/DDBJ databases">
        <title>Uliginosibacterium flavum JJ3220;KACC:17644.</title>
        <authorList>
            <person name="Kim M.K."/>
        </authorList>
    </citation>
    <scope>NUCLEOTIDE SEQUENCE [LARGE SCALE GENOMIC DNA]</scope>
    <source>
        <strain evidence="2 3">KACC:17644</strain>
    </source>
</reference>
<sequence>MKIEQSNLHSEGKALAWQSTRRHSEASLSITFPERRAPQPEPATRTEISSAGMAAQQSEAIVESSGEDSTDPRMQLLIAIIEALTGRKVKLFSASELQSGSSASVEAAPAEATEATANAPAPANTDPVWSVRIETSQVHEELEIASYSAQGQVSTADGRKISFSLDLLMQRYEQQESRSVFEASNAPKAKDPLVLNLATDQIRLKAAEFSFDLNADGKTESLASLAAGSAFLALDRNGNGKIDDGRELFGPSSGDGFEELSALDDDGNGWIDENDAAFSKLQVWHPGDQAQSLKTANVGAIALDRVGTAFTLKAGGETAGAVRTTGLFLSEDGIAKTIQQIDLVV</sequence>
<feature type="region of interest" description="Disordered" evidence="1">
    <location>
        <begin position="1"/>
        <end position="69"/>
    </location>
</feature>
<dbReference type="PANTHER" id="PTHR39431">
    <property type="entry name" value="FRPA/C-RELATED PROTEIN"/>
    <property type="match status" value="1"/>
</dbReference>
<comment type="caution">
    <text evidence="2">The sequence shown here is derived from an EMBL/GenBank/DDBJ whole genome shotgun (WGS) entry which is preliminary data.</text>
</comment>